<dbReference type="EMBL" id="GBXM01040889">
    <property type="protein sequence ID" value="JAH67688.1"/>
    <property type="molecule type" value="Transcribed_RNA"/>
</dbReference>
<reference evidence="1" key="1">
    <citation type="submission" date="2014-11" db="EMBL/GenBank/DDBJ databases">
        <authorList>
            <person name="Amaro Gonzalez C."/>
        </authorList>
    </citation>
    <scope>NUCLEOTIDE SEQUENCE</scope>
</reference>
<organism evidence="1">
    <name type="scientific">Anguilla anguilla</name>
    <name type="common">European freshwater eel</name>
    <name type="synonym">Muraena anguilla</name>
    <dbReference type="NCBI Taxonomy" id="7936"/>
    <lineage>
        <taxon>Eukaryota</taxon>
        <taxon>Metazoa</taxon>
        <taxon>Chordata</taxon>
        <taxon>Craniata</taxon>
        <taxon>Vertebrata</taxon>
        <taxon>Euteleostomi</taxon>
        <taxon>Actinopterygii</taxon>
        <taxon>Neopterygii</taxon>
        <taxon>Teleostei</taxon>
        <taxon>Anguilliformes</taxon>
        <taxon>Anguillidae</taxon>
        <taxon>Anguilla</taxon>
    </lineage>
</organism>
<reference evidence="1" key="2">
    <citation type="journal article" date="2015" name="Fish Shellfish Immunol.">
        <title>Early steps in the European eel (Anguilla anguilla)-Vibrio vulnificus interaction in the gills: Role of the RtxA13 toxin.</title>
        <authorList>
            <person name="Callol A."/>
            <person name="Pajuelo D."/>
            <person name="Ebbesson L."/>
            <person name="Teles M."/>
            <person name="MacKenzie S."/>
            <person name="Amaro C."/>
        </authorList>
    </citation>
    <scope>NUCLEOTIDE SEQUENCE</scope>
</reference>
<evidence type="ECO:0000313" key="1">
    <source>
        <dbReference type="EMBL" id="JAH67688.1"/>
    </source>
</evidence>
<proteinExistence type="predicted"/>
<sequence length="48" mass="5487">MKSTSKVDWFLKGPISLLFRLAALVLLHFWNFCSSLHTLLKPDPTEAL</sequence>
<accession>A0A0E9URU0</accession>
<name>A0A0E9URU0_ANGAN</name>
<protein>
    <submittedName>
        <fullName evidence="1">Uncharacterized protein</fullName>
    </submittedName>
</protein>
<dbReference type="AlphaFoldDB" id="A0A0E9URU0"/>